<dbReference type="InParanoid" id="A0A409WK91"/>
<sequence length="55" mass="6519">TDHVKRTFDYEPFVREYLSRLRQEALLNPLLDRDEEGRKVKKTKTKAKEGAKEKG</sequence>
<proteinExistence type="predicted"/>
<gene>
    <name evidence="2" type="ORF">CVT25_002386</name>
</gene>
<feature type="region of interest" description="Disordered" evidence="1">
    <location>
        <begin position="31"/>
        <end position="55"/>
    </location>
</feature>
<accession>A0A409WK91</accession>
<dbReference type="STRING" id="93625.A0A409WK91"/>
<name>A0A409WK91_PSICY</name>
<dbReference type="OrthoDB" id="1924260at2759"/>
<evidence type="ECO:0000256" key="1">
    <source>
        <dbReference type="SAM" id="MobiDB-lite"/>
    </source>
</evidence>
<evidence type="ECO:0000313" key="2">
    <source>
        <dbReference type="EMBL" id="PPQ78899.1"/>
    </source>
</evidence>
<evidence type="ECO:0000313" key="3">
    <source>
        <dbReference type="Proteomes" id="UP000283269"/>
    </source>
</evidence>
<feature type="non-terminal residue" evidence="2">
    <location>
        <position position="1"/>
    </location>
</feature>
<dbReference type="Proteomes" id="UP000283269">
    <property type="component" value="Unassembled WGS sequence"/>
</dbReference>
<dbReference type="AlphaFoldDB" id="A0A409WK91"/>
<dbReference type="EMBL" id="NHYD01003401">
    <property type="protein sequence ID" value="PPQ78899.1"/>
    <property type="molecule type" value="Genomic_DNA"/>
</dbReference>
<organism evidence="2 3">
    <name type="scientific">Psilocybe cyanescens</name>
    <dbReference type="NCBI Taxonomy" id="93625"/>
    <lineage>
        <taxon>Eukaryota</taxon>
        <taxon>Fungi</taxon>
        <taxon>Dikarya</taxon>
        <taxon>Basidiomycota</taxon>
        <taxon>Agaricomycotina</taxon>
        <taxon>Agaricomycetes</taxon>
        <taxon>Agaricomycetidae</taxon>
        <taxon>Agaricales</taxon>
        <taxon>Agaricineae</taxon>
        <taxon>Strophariaceae</taxon>
        <taxon>Psilocybe</taxon>
    </lineage>
</organism>
<feature type="compositionally biased region" description="Basic and acidic residues" evidence="1">
    <location>
        <begin position="46"/>
        <end position="55"/>
    </location>
</feature>
<keyword evidence="3" id="KW-1185">Reference proteome</keyword>
<reference evidence="2 3" key="1">
    <citation type="journal article" date="2018" name="Evol. Lett.">
        <title>Horizontal gene cluster transfer increased hallucinogenic mushroom diversity.</title>
        <authorList>
            <person name="Reynolds H.T."/>
            <person name="Vijayakumar V."/>
            <person name="Gluck-Thaler E."/>
            <person name="Korotkin H.B."/>
            <person name="Matheny P.B."/>
            <person name="Slot J.C."/>
        </authorList>
    </citation>
    <scope>NUCLEOTIDE SEQUENCE [LARGE SCALE GENOMIC DNA]</scope>
    <source>
        <strain evidence="2 3">2631</strain>
    </source>
</reference>
<protein>
    <submittedName>
        <fullName evidence="2">Uncharacterized protein</fullName>
    </submittedName>
</protein>
<comment type="caution">
    <text evidence="2">The sequence shown here is derived from an EMBL/GenBank/DDBJ whole genome shotgun (WGS) entry which is preliminary data.</text>
</comment>